<dbReference type="EMBL" id="CP088148">
    <property type="protein sequence ID" value="UTU55025.1"/>
    <property type="molecule type" value="Genomic_DNA"/>
</dbReference>
<name>A0AB38TK72_9HYPH</name>
<geneLocation type="plasmid" evidence="1 2">
    <name>unnamed</name>
</geneLocation>
<sequence length="83" mass="9105">MDLIVKGSRPSISLLDFDILSRALTSAVRDSPDSNWKVQARELVRLYTGKKSADENLIAALVHASRAQLDLEESKAGRPGKID</sequence>
<dbReference type="RefSeq" id="WP_024505862.1">
    <property type="nucleotide sequence ID" value="NZ_CP088148.1"/>
</dbReference>
<keyword evidence="2" id="KW-1185">Reference proteome</keyword>
<evidence type="ECO:0000313" key="2">
    <source>
        <dbReference type="Proteomes" id="UP001060070"/>
    </source>
</evidence>
<gene>
    <name evidence="1" type="ORF">LRP29_32300</name>
</gene>
<proteinExistence type="predicted"/>
<accession>A0AB38TK72</accession>
<reference evidence="1 2" key="1">
    <citation type="journal article" date="2022" name="Microbiol. Resour. Announc.">
        <title>Complete Genome Sequence of Mesorhizobium ciceri Strain R30, a Rhizobium Used as a Commercial Inoculant for Chickpea in Argentina.</title>
        <authorList>
            <person name="Foresto E."/>
            <person name="Revale S."/>
            <person name="Primo E."/>
            <person name="Nievas F."/>
            <person name="Carezzano E."/>
            <person name="Puente M."/>
            <person name="Alzari P."/>
            <person name="Mart M."/>
            <person name="Ben-Assaya M."/>
            <person name="Mornico D."/>
            <person name="Santoro M."/>
            <person name="Mart F."/>
            <person name="Giordano W."/>
            <person name="Bogino P."/>
        </authorList>
    </citation>
    <scope>NUCLEOTIDE SEQUENCE [LARGE SCALE GENOMIC DNA]</scope>
    <source>
        <strain evidence="1 2">R30</strain>
    </source>
</reference>
<protein>
    <submittedName>
        <fullName evidence="1">Uncharacterized protein</fullName>
    </submittedName>
</protein>
<evidence type="ECO:0000313" key="1">
    <source>
        <dbReference type="EMBL" id="UTU55025.1"/>
    </source>
</evidence>
<keyword evidence="1" id="KW-0614">Plasmid</keyword>
<organism evidence="1 2">
    <name type="scientific">Mesorhizobium ciceri</name>
    <dbReference type="NCBI Taxonomy" id="39645"/>
    <lineage>
        <taxon>Bacteria</taxon>
        <taxon>Pseudomonadati</taxon>
        <taxon>Pseudomonadota</taxon>
        <taxon>Alphaproteobacteria</taxon>
        <taxon>Hyphomicrobiales</taxon>
        <taxon>Phyllobacteriaceae</taxon>
        <taxon>Mesorhizobium</taxon>
    </lineage>
</organism>
<dbReference type="AlphaFoldDB" id="A0AB38TK72"/>
<dbReference type="Proteomes" id="UP001060070">
    <property type="component" value="Plasmid unnamed"/>
</dbReference>